<dbReference type="SUPFAM" id="SSF103657">
    <property type="entry name" value="BAR/IMD domain-like"/>
    <property type="match status" value="1"/>
</dbReference>
<dbReference type="Gene3D" id="3.30.1520.10">
    <property type="entry name" value="Phox-like domain"/>
    <property type="match status" value="1"/>
</dbReference>
<feature type="compositionally biased region" description="Low complexity" evidence="1">
    <location>
        <begin position="56"/>
        <end position="65"/>
    </location>
</feature>
<sequence length="718" mass="79218">MDSFDDLLAPSRNMLEDNPFSDPFAQRSGSPDPWANPYSNHDEDVYTSPFATQNQDDPTSPSSPVSDRRVRSDSSSTNPIQEHTQPSEPTPASSDPLDSAQLSDDEIPTSTTPTKTSAVATPRSPGFKESIGPSIDSRVTDHKPEVIKDPVLTAPSHGTEDIERVGPEKGTKDAEFTSTSTEPPPTVQPTEPTESRSRTPSQSEPQPHLASSLPTISNAPGAANPSSSAWGPLDGTSHNVTQSLSSLTLEGETLNGNAGGWSAAPDPEPWNHEQQHVAARVASEDDSDDDTPIGQTLSKRLSQQSNPGGVTMQKQNSTSNRPDLRPVFVITVDDPQKVGDPIRSFTMYTVHTRTTSPLFQKSAFSVLRRYSDFLWLYETLSNNNPGVVVPPVPEKNSFGRFDDQFVKQRRFALEKCIQKIANHPVLGKDPDLKLFLESDTFSLDIKHRKAEIAHERGGLMASIGQSIAGPRFHESDEWFDRQKAYLDSLEAQLRGLVRAIDMVAKQRAEQSAATLEFANSLTELASSDIGKQLAQSLSGLGDVERKAHDLQVIQSDQDMVTFTGTVDEYARLINSVRLAFSSRIRVYHAWRNAEGDLQRVKVNHERNRAQGRIPTDRLGHSLSQIAEAERRAADAKLEFEQVSRLVKTEVARFEQERIEDFKDSLHAFLEGMISRQKELIGCWESYQQMLLKRVAAASGRPTITLGTPQPPVDTQTQE</sequence>
<feature type="region of interest" description="Disordered" evidence="1">
    <location>
        <begin position="1"/>
        <end position="237"/>
    </location>
</feature>
<dbReference type="EMBL" id="JBAHYK010001461">
    <property type="protein sequence ID" value="KAL0567921.1"/>
    <property type="molecule type" value="Genomic_DNA"/>
</dbReference>
<dbReference type="SUPFAM" id="SSF64268">
    <property type="entry name" value="PX domain"/>
    <property type="match status" value="1"/>
</dbReference>
<feature type="domain" description="PX" evidence="2">
    <location>
        <begin position="326"/>
        <end position="442"/>
    </location>
</feature>
<evidence type="ECO:0000259" key="2">
    <source>
        <dbReference type="PROSITE" id="PS50195"/>
    </source>
</evidence>
<accession>A0ABR3EYC7</accession>
<keyword evidence="4" id="KW-1185">Reference proteome</keyword>
<comment type="caution">
    <text evidence="3">The sequence shown here is derived from an EMBL/GenBank/DDBJ whole genome shotgun (WGS) entry which is preliminary data.</text>
</comment>
<name>A0ABR3EYC7_9AGAR</name>
<dbReference type="InterPro" id="IPR015404">
    <property type="entry name" value="Vps5_C"/>
</dbReference>
<dbReference type="Proteomes" id="UP001465976">
    <property type="component" value="Unassembled WGS sequence"/>
</dbReference>
<feature type="compositionally biased region" description="Polar residues" evidence="1">
    <location>
        <begin position="78"/>
        <end position="93"/>
    </location>
</feature>
<feature type="compositionally biased region" description="Polar residues" evidence="1">
    <location>
        <begin position="108"/>
        <end position="119"/>
    </location>
</feature>
<dbReference type="Gene3D" id="1.20.1270.60">
    <property type="entry name" value="Arfaptin homology (AH) domain/BAR domain"/>
    <property type="match status" value="1"/>
</dbReference>
<evidence type="ECO:0000313" key="3">
    <source>
        <dbReference type="EMBL" id="KAL0567921.1"/>
    </source>
</evidence>
<dbReference type="InterPro" id="IPR001683">
    <property type="entry name" value="PX_dom"/>
</dbReference>
<protein>
    <submittedName>
        <fullName evidence="3">Vacuolar protein sorting-associated protein vps5</fullName>
    </submittedName>
</protein>
<dbReference type="PANTHER" id="PTHR10555">
    <property type="entry name" value="SORTING NEXIN"/>
    <property type="match status" value="1"/>
</dbReference>
<feature type="region of interest" description="Disordered" evidence="1">
    <location>
        <begin position="251"/>
        <end position="324"/>
    </location>
</feature>
<evidence type="ECO:0000256" key="1">
    <source>
        <dbReference type="SAM" id="MobiDB-lite"/>
    </source>
</evidence>
<dbReference type="Pfam" id="PF09325">
    <property type="entry name" value="Vps5"/>
    <property type="match status" value="1"/>
</dbReference>
<feature type="compositionally biased region" description="Basic and acidic residues" evidence="1">
    <location>
        <begin position="138"/>
        <end position="148"/>
    </location>
</feature>
<dbReference type="PANTHER" id="PTHR10555:SF170">
    <property type="entry name" value="FI18122P1"/>
    <property type="match status" value="1"/>
</dbReference>
<dbReference type="PROSITE" id="PS50195">
    <property type="entry name" value="PX"/>
    <property type="match status" value="1"/>
</dbReference>
<dbReference type="SMART" id="SM00312">
    <property type="entry name" value="PX"/>
    <property type="match status" value="1"/>
</dbReference>
<dbReference type="Pfam" id="PF00787">
    <property type="entry name" value="PX"/>
    <property type="match status" value="1"/>
</dbReference>
<feature type="compositionally biased region" description="Low complexity" evidence="1">
    <location>
        <begin position="217"/>
        <end position="229"/>
    </location>
</feature>
<reference evidence="3 4" key="1">
    <citation type="submission" date="2024-02" db="EMBL/GenBank/DDBJ databases">
        <title>A draft genome for the cacao thread blight pathogen Marasmius crinis-equi.</title>
        <authorList>
            <person name="Cohen S.P."/>
            <person name="Baruah I.K."/>
            <person name="Amoako-Attah I."/>
            <person name="Bukari Y."/>
            <person name="Meinhardt L.W."/>
            <person name="Bailey B.A."/>
        </authorList>
    </citation>
    <scope>NUCLEOTIDE SEQUENCE [LARGE SCALE GENOMIC DNA]</scope>
    <source>
        <strain evidence="3 4">GH-76</strain>
    </source>
</reference>
<proteinExistence type="predicted"/>
<evidence type="ECO:0000313" key="4">
    <source>
        <dbReference type="Proteomes" id="UP001465976"/>
    </source>
</evidence>
<organism evidence="3 4">
    <name type="scientific">Marasmius crinis-equi</name>
    <dbReference type="NCBI Taxonomy" id="585013"/>
    <lineage>
        <taxon>Eukaryota</taxon>
        <taxon>Fungi</taxon>
        <taxon>Dikarya</taxon>
        <taxon>Basidiomycota</taxon>
        <taxon>Agaricomycotina</taxon>
        <taxon>Agaricomycetes</taxon>
        <taxon>Agaricomycetidae</taxon>
        <taxon>Agaricales</taxon>
        <taxon>Marasmiineae</taxon>
        <taxon>Marasmiaceae</taxon>
        <taxon>Marasmius</taxon>
    </lineage>
</organism>
<gene>
    <name evidence="3" type="primary">vps5</name>
    <name evidence="3" type="ORF">V5O48_014075</name>
</gene>
<dbReference type="InterPro" id="IPR036871">
    <property type="entry name" value="PX_dom_sf"/>
</dbReference>
<dbReference type="InterPro" id="IPR027267">
    <property type="entry name" value="AH/BAR_dom_sf"/>
</dbReference>
<feature type="compositionally biased region" description="Basic and acidic residues" evidence="1">
    <location>
        <begin position="158"/>
        <end position="175"/>
    </location>
</feature>
<feature type="compositionally biased region" description="Polar residues" evidence="1">
    <location>
        <begin position="293"/>
        <end position="321"/>
    </location>
</feature>